<comment type="caution">
    <text evidence="2">The sequence shown here is derived from an EMBL/GenBank/DDBJ whole genome shotgun (WGS) entry which is preliminary data.</text>
</comment>
<dbReference type="InterPro" id="IPR027417">
    <property type="entry name" value="P-loop_NTPase"/>
</dbReference>
<dbReference type="GO" id="GO:0007165">
    <property type="term" value="P:signal transduction"/>
    <property type="evidence" value="ECO:0007669"/>
    <property type="project" value="InterPro"/>
</dbReference>
<dbReference type="Pfam" id="PF01582">
    <property type="entry name" value="TIR"/>
    <property type="match status" value="1"/>
</dbReference>
<gene>
    <name evidence="2" type="ORF">KC19_4G197800</name>
</gene>
<dbReference type="PROSITE" id="PS50104">
    <property type="entry name" value="TIR"/>
    <property type="match status" value="1"/>
</dbReference>
<dbReference type="GO" id="GO:0043531">
    <property type="term" value="F:ADP binding"/>
    <property type="evidence" value="ECO:0007669"/>
    <property type="project" value="InterPro"/>
</dbReference>
<name>A0A8T0ICY5_CERPU</name>
<dbReference type="Proteomes" id="UP000822688">
    <property type="component" value="Chromosome 4"/>
</dbReference>
<dbReference type="SMART" id="SM00255">
    <property type="entry name" value="TIR"/>
    <property type="match status" value="1"/>
</dbReference>
<dbReference type="Gene3D" id="3.40.50.10140">
    <property type="entry name" value="Toll/interleukin-1 receptor homology (TIR) domain"/>
    <property type="match status" value="1"/>
</dbReference>
<feature type="domain" description="TIR" evidence="1">
    <location>
        <begin position="51"/>
        <end position="193"/>
    </location>
</feature>
<dbReference type="Pfam" id="PF00931">
    <property type="entry name" value="NB-ARC"/>
    <property type="match status" value="1"/>
</dbReference>
<dbReference type="InterPro" id="IPR002182">
    <property type="entry name" value="NB-ARC"/>
</dbReference>
<reference evidence="2" key="1">
    <citation type="submission" date="2020-06" db="EMBL/GenBank/DDBJ databases">
        <title>WGS assembly of Ceratodon purpureus strain R40.</title>
        <authorList>
            <person name="Carey S.B."/>
            <person name="Jenkins J."/>
            <person name="Shu S."/>
            <person name="Lovell J.T."/>
            <person name="Sreedasyam A."/>
            <person name="Maumus F."/>
            <person name="Tiley G.P."/>
            <person name="Fernandez-Pozo N."/>
            <person name="Barry K."/>
            <person name="Chen C."/>
            <person name="Wang M."/>
            <person name="Lipzen A."/>
            <person name="Daum C."/>
            <person name="Saski C.A."/>
            <person name="Payton A.C."/>
            <person name="Mcbreen J.C."/>
            <person name="Conrad R.E."/>
            <person name="Kollar L.M."/>
            <person name="Olsson S."/>
            <person name="Huttunen S."/>
            <person name="Landis J.B."/>
            <person name="Wickett N.J."/>
            <person name="Johnson M.G."/>
            <person name="Rensing S.A."/>
            <person name="Grimwood J."/>
            <person name="Schmutz J."/>
            <person name="Mcdaniel S.F."/>
        </authorList>
    </citation>
    <scope>NUCLEOTIDE SEQUENCE</scope>
    <source>
        <strain evidence="2">R40</strain>
    </source>
</reference>
<dbReference type="PANTHER" id="PTHR11017:SF579">
    <property type="entry name" value="TIR DOMAIN-CONTAINING PROTEIN"/>
    <property type="match status" value="1"/>
</dbReference>
<dbReference type="GO" id="GO:0006952">
    <property type="term" value="P:defense response"/>
    <property type="evidence" value="ECO:0007669"/>
    <property type="project" value="InterPro"/>
</dbReference>
<dbReference type="Gene3D" id="3.80.10.10">
    <property type="entry name" value="Ribonuclease Inhibitor"/>
    <property type="match status" value="1"/>
</dbReference>
<evidence type="ECO:0000259" key="1">
    <source>
        <dbReference type="PROSITE" id="PS50104"/>
    </source>
</evidence>
<dbReference type="SUPFAM" id="SSF52058">
    <property type="entry name" value="L domain-like"/>
    <property type="match status" value="1"/>
</dbReference>
<protein>
    <recommendedName>
        <fullName evidence="1">TIR domain-containing protein</fullName>
    </recommendedName>
</protein>
<dbReference type="PANTHER" id="PTHR11017">
    <property type="entry name" value="LEUCINE-RICH REPEAT-CONTAINING PROTEIN"/>
    <property type="match status" value="1"/>
</dbReference>
<dbReference type="AlphaFoldDB" id="A0A8T0ICY5"/>
<dbReference type="InterPro" id="IPR044974">
    <property type="entry name" value="Disease_R_plants"/>
</dbReference>
<organism evidence="2 3">
    <name type="scientific">Ceratodon purpureus</name>
    <name type="common">Fire moss</name>
    <name type="synonym">Dicranum purpureum</name>
    <dbReference type="NCBI Taxonomy" id="3225"/>
    <lineage>
        <taxon>Eukaryota</taxon>
        <taxon>Viridiplantae</taxon>
        <taxon>Streptophyta</taxon>
        <taxon>Embryophyta</taxon>
        <taxon>Bryophyta</taxon>
        <taxon>Bryophytina</taxon>
        <taxon>Bryopsida</taxon>
        <taxon>Dicranidae</taxon>
        <taxon>Pseudoditrichales</taxon>
        <taxon>Ditrichaceae</taxon>
        <taxon>Ceratodon</taxon>
    </lineage>
</organism>
<evidence type="ECO:0000313" key="3">
    <source>
        <dbReference type="Proteomes" id="UP000822688"/>
    </source>
</evidence>
<proteinExistence type="predicted"/>
<dbReference type="SUPFAM" id="SSF52540">
    <property type="entry name" value="P-loop containing nucleoside triphosphate hydrolases"/>
    <property type="match status" value="1"/>
</dbReference>
<dbReference type="PRINTS" id="PR00364">
    <property type="entry name" value="DISEASERSIST"/>
</dbReference>
<dbReference type="InterPro" id="IPR032675">
    <property type="entry name" value="LRR_dom_sf"/>
</dbReference>
<dbReference type="InterPro" id="IPR000157">
    <property type="entry name" value="TIR_dom"/>
</dbReference>
<evidence type="ECO:0000313" key="2">
    <source>
        <dbReference type="EMBL" id="KAG0580769.1"/>
    </source>
</evidence>
<dbReference type="InterPro" id="IPR035897">
    <property type="entry name" value="Toll_tir_struct_dom_sf"/>
</dbReference>
<dbReference type="EMBL" id="CM026424">
    <property type="protein sequence ID" value="KAG0580769.1"/>
    <property type="molecule type" value="Genomic_DNA"/>
</dbReference>
<dbReference type="Gene3D" id="3.40.50.300">
    <property type="entry name" value="P-loop containing nucleotide triphosphate hydrolases"/>
    <property type="match status" value="1"/>
</dbReference>
<keyword evidence="3" id="KW-1185">Reference proteome</keyword>
<dbReference type="SUPFAM" id="SSF52200">
    <property type="entry name" value="Toll/Interleukin receptor TIR domain"/>
    <property type="match status" value="1"/>
</dbReference>
<accession>A0A8T0ICY5</accession>
<sequence length="846" mass="96908">MEPSSKRLNLERANNSESINVGDFSKTVETDDGMSSTDSCRNPKCNHVLEHKHKIFLSHSGAQKDFVEQLCIDLEGCDRYPFFDKRQCSLPIVEEFPKRIFDAIRQCQVGVVILSEDFFMKTKWPMLELVAMVKEMNMDREFGCKIIPVFYSISLEEYCDPKSHGRWIKQWETWAKYDKRINIEEWKNALRVLRRINSVIKNQGRNEVKCRKEIVEAISHLVLPEIRWDDSHVGRLSLCKVITQKNYEKQHDSKADVRVVGLYGMGGIGKTTACKALCNDLVIQFKGRVCYIEFGSMSKVESLKEMLRRLTKTNHDILGQLNDEGQCLDLLKRHIDQERPVFLCLDNISDKPEFIRHATTYLKLGFAKGSVILVTARSLGELMCLNSNLHQSNCIIMPELEESEARTLFLNHAFSNKHAAAEVNNRPDLISSCVQRCYYLKGDGTFHYHPLALQVLGELLGCVGYDSRLWEEHLQKIDMFSAELSGNDHPVFSILRTSYDSLSPEVQMLFMDITLFVPSPDCYNVDWNLYDWLCMVHGLRVDEIIRQCTVQSAGTANMNCDNCYDLGLQLAYLNKNSLVDISEFGGRLSRIGVHDLWREFSVAEAKVGKLRDQRWVYLAKACPELGENSPSGRCWENLKRMCFINDGLMSLDELNLDFFCNVTVLKLDGELSLLDRAIDLGGLKNLKSLEVKNSCNRKLPDLSKLTSLRVACFRGNDKVDTITGLNSKLTNLRILNLAGCRSLRSVPGVNELIALEELNLSGCDRLEKLPSLGKLVNLRRLDIFNCDSMIRHLKTIDDLIYLEEVRAEYKKRKRFRHSHGRRRTLTTLVAPDGFSTGGFQRHLQYM</sequence>